<sequence length="184" mass="20166">RATTTTTTATSQLKRSQQTDAYRPRSTVLVCLYGPGRQPRELCRQLKKGVYKIRYQPLIGPNLNGKNTAAAANTVKLSSTVTAWGRTTDRPGRAEMMGVSSTDKIPQVLLDAKYLLVACYYSHQEARANRDCGQRGVPFGTQPELRRRIGFRSTALLGPPFPANSPFPPTILPSFPASQVGTAR</sequence>
<dbReference type="Proteomes" id="UP001519460">
    <property type="component" value="Unassembled WGS sequence"/>
</dbReference>
<comment type="caution">
    <text evidence="1">The sequence shown here is derived from an EMBL/GenBank/DDBJ whole genome shotgun (WGS) entry which is preliminary data.</text>
</comment>
<dbReference type="EMBL" id="JACVVK020000232">
    <property type="protein sequence ID" value="KAK7483142.1"/>
    <property type="molecule type" value="Genomic_DNA"/>
</dbReference>
<proteinExistence type="predicted"/>
<feature type="non-terminal residue" evidence="1">
    <location>
        <position position="184"/>
    </location>
</feature>
<feature type="non-terminal residue" evidence="1">
    <location>
        <position position="1"/>
    </location>
</feature>
<gene>
    <name evidence="1" type="ORF">BaRGS_00025638</name>
</gene>
<keyword evidence="2" id="KW-1185">Reference proteome</keyword>
<accession>A0ABD0K6U0</accession>
<dbReference type="AlphaFoldDB" id="A0ABD0K6U0"/>
<evidence type="ECO:0000313" key="2">
    <source>
        <dbReference type="Proteomes" id="UP001519460"/>
    </source>
</evidence>
<name>A0ABD0K6U0_9CAEN</name>
<reference evidence="1 2" key="1">
    <citation type="journal article" date="2023" name="Sci. Data">
        <title>Genome assembly of the Korean intertidal mud-creeper Batillaria attramentaria.</title>
        <authorList>
            <person name="Patra A.K."/>
            <person name="Ho P.T."/>
            <person name="Jun S."/>
            <person name="Lee S.J."/>
            <person name="Kim Y."/>
            <person name="Won Y.J."/>
        </authorList>
    </citation>
    <scope>NUCLEOTIDE SEQUENCE [LARGE SCALE GENOMIC DNA]</scope>
    <source>
        <strain evidence="1">Wonlab-2016</strain>
    </source>
</reference>
<organism evidence="1 2">
    <name type="scientific">Batillaria attramentaria</name>
    <dbReference type="NCBI Taxonomy" id="370345"/>
    <lineage>
        <taxon>Eukaryota</taxon>
        <taxon>Metazoa</taxon>
        <taxon>Spiralia</taxon>
        <taxon>Lophotrochozoa</taxon>
        <taxon>Mollusca</taxon>
        <taxon>Gastropoda</taxon>
        <taxon>Caenogastropoda</taxon>
        <taxon>Sorbeoconcha</taxon>
        <taxon>Cerithioidea</taxon>
        <taxon>Batillariidae</taxon>
        <taxon>Batillaria</taxon>
    </lineage>
</organism>
<evidence type="ECO:0000313" key="1">
    <source>
        <dbReference type="EMBL" id="KAK7483142.1"/>
    </source>
</evidence>
<protein>
    <submittedName>
        <fullName evidence="1">Uncharacterized protein</fullName>
    </submittedName>
</protein>